<name>A0A0A9BLT0_ARUDO</name>
<reference evidence="1" key="1">
    <citation type="submission" date="2014-09" db="EMBL/GenBank/DDBJ databases">
        <authorList>
            <person name="Magalhaes I.L.F."/>
            <person name="Oliveira U."/>
            <person name="Santos F.R."/>
            <person name="Vidigal T.H.D.A."/>
            <person name="Brescovit A.D."/>
            <person name="Santos A.J."/>
        </authorList>
    </citation>
    <scope>NUCLEOTIDE SEQUENCE</scope>
    <source>
        <tissue evidence="1">Shoot tissue taken approximately 20 cm above the soil surface</tissue>
    </source>
</reference>
<accession>A0A0A9BLT0</accession>
<protein>
    <submittedName>
        <fullName evidence="1">Uncharacterized protein</fullName>
    </submittedName>
</protein>
<dbReference type="AlphaFoldDB" id="A0A0A9BLT0"/>
<sequence>MTNDLGRALNLCFGVGQTRGFF</sequence>
<reference evidence="1" key="2">
    <citation type="journal article" date="2015" name="Data Brief">
        <title>Shoot transcriptome of the giant reed, Arundo donax.</title>
        <authorList>
            <person name="Barrero R.A."/>
            <person name="Guerrero F.D."/>
            <person name="Moolhuijzen P."/>
            <person name="Goolsby J.A."/>
            <person name="Tidwell J."/>
            <person name="Bellgard S.E."/>
            <person name="Bellgard M.I."/>
        </authorList>
    </citation>
    <scope>NUCLEOTIDE SEQUENCE</scope>
    <source>
        <tissue evidence="1">Shoot tissue taken approximately 20 cm above the soil surface</tissue>
    </source>
</reference>
<dbReference type="EMBL" id="GBRH01235735">
    <property type="protein sequence ID" value="JAD62160.1"/>
    <property type="molecule type" value="Transcribed_RNA"/>
</dbReference>
<evidence type="ECO:0000313" key="1">
    <source>
        <dbReference type="EMBL" id="JAD62160.1"/>
    </source>
</evidence>
<organism evidence="1">
    <name type="scientific">Arundo donax</name>
    <name type="common">Giant reed</name>
    <name type="synonym">Donax arundinaceus</name>
    <dbReference type="NCBI Taxonomy" id="35708"/>
    <lineage>
        <taxon>Eukaryota</taxon>
        <taxon>Viridiplantae</taxon>
        <taxon>Streptophyta</taxon>
        <taxon>Embryophyta</taxon>
        <taxon>Tracheophyta</taxon>
        <taxon>Spermatophyta</taxon>
        <taxon>Magnoliopsida</taxon>
        <taxon>Liliopsida</taxon>
        <taxon>Poales</taxon>
        <taxon>Poaceae</taxon>
        <taxon>PACMAD clade</taxon>
        <taxon>Arundinoideae</taxon>
        <taxon>Arundineae</taxon>
        <taxon>Arundo</taxon>
    </lineage>
</organism>
<proteinExistence type="predicted"/>